<dbReference type="Proteomes" id="UP000254720">
    <property type="component" value="Unassembled WGS sequence"/>
</dbReference>
<sequence>MQTRRVEILPYDPEWPALFKEEAKRIQTALGHHVTAIHHIGSTSIPEMPAKPVIDILIECESIDVVPVIERQLLTLNYEPLRRNIIPHVSFFTARQDGLMRYHLHLFEVGDPQIRRHIHFRDYVTHHPDAANAYAELKKKLAKAYRHDIYQYVAGKAQWVQEMDAKAKLWSERRKHFLPANRGPAAHSWSREKIVKAMEANLNVHMTHFAQYLNQVELIRVPNFTLVNAGLADDTFNYAIDAHFPSEEAEQKIEEVTAYFRQRRVPFSWWISPHDKPADLCSKLERAGYHNTENNVAMYFELDSWDIESLQVPELEIVRALDKQTLRDFALVLANDKTAFETYFAWVAEVVTEDDPIEYYVGYVEGKPVVRGLSCYYAGVAGLHWLSTVPDARRKGYGTVMQQFRLKRAKDLGYHIAVLQASDEGFPLYQRLGYKECGYFREFKIKTS</sequence>
<keyword evidence="3" id="KW-1185">Reference proteome</keyword>
<dbReference type="Pfam" id="PF00583">
    <property type="entry name" value="Acetyltransf_1"/>
    <property type="match status" value="1"/>
</dbReference>
<dbReference type="SUPFAM" id="SSF55729">
    <property type="entry name" value="Acyl-CoA N-acyltransferases (Nat)"/>
    <property type="match status" value="1"/>
</dbReference>
<keyword evidence="2" id="KW-0808">Transferase</keyword>
<gene>
    <name evidence="2" type="ORF">C8D86_1143</name>
</gene>
<dbReference type="SUPFAM" id="SSF81301">
    <property type="entry name" value="Nucleotidyltransferase"/>
    <property type="match status" value="1"/>
</dbReference>
<protein>
    <submittedName>
        <fullName evidence="2">GrpB-like predicted nucleotidyltransferase (UPF0157 family)</fullName>
    </submittedName>
</protein>
<dbReference type="AlphaFoldDB" id="A0A370GJF8"/>
<dbReference type="PANTHER" id="PTHR34822:SF1">
    <property type="entry name" value="GRPB FAMILY PROTEIN"/>
    <property type="match status" value="1"/>
</dbReference>
<dbReference type="CDD" id="cd04301">
    <property type="entry name" value="NAT_SF"/>
    <property type="match status" value="1"/>
</dbReference>
<feature type="domain" description="N-acetyltransferase" evidence="1">
    <location>
        <begin position="316"/>
        <end position="448"/>
    </location>
</feature>
<dbReference type="Gene3D" id="3.40.630.30">
    <property type="match status" value="1"/>
</dbReference>
<dbReference type="InterPro" id="IPR016181">
    <property type="entry name" value="Acyl_CoA_acyltransferase"/>
</dbReference>
<dbReference type="Gene3D" id="3.30.460.10">
    <property type="entry name" value="Beta Polymerase, domain 2"/>
    <property type="match status" value="1"/>
</dbReference>
<dbReference type="InterPro" id="IPR007344">
    <property type="entry name" value="GrpB/CoaE"/>
</dbReference>
<dbReference type="InterPro" id="IPR043519">
    <property type="entry name" value="NT_sf"/>
</dbReference>
<dbReference type="PROSITE" id="PS51186">
    <property type="entry name" value="GNAT"/>
    <property type="match status" value="1"/>
</dbReference>
<dbReference type="RefSeq" id="WP_114834604.1">
    <property type="nucleotide sequence ID" value="NZ_LR699115.1"/>
</dbReference>
<organism evidence="2 3">
    <name type="scientific">Aquicella lusitana</name>
    <dbReference type="NCBI Taxonomy" id="254246"/>
    <lineage>
        <taxon>Bacteria</taxon>
        <taxon>Pseudomonadati</taxon>
        <taxon>Pseudomonadota</taxon>
        <taxon>Gammaproteobacteria</taxon>
        <taxon>Legionellales</taxon>
        <taxon>Coxiellaceae</taxon>
        <taxon>Aquicella</taxon>
    </lineage>
</organism>
<dbReference type="EMBL" id="QQAX01000014">
    <property type="protein sequence ID" value="RDI42534.1"/>
    <property type="molecule type" value="Genomic_DNA"/>
</dbReference>
<name>A0A370GJF8_9COXI</name>
<reference evidence="2 3" key="1">
    <citation type="submission" date="2018-07" db="EMBL/GenBank/DDBJ databases">
        <title>Genomic Encyclopedia of Type Strains, Phase IV (KMG-IV): sequencing the most valuable type-strain genomes for metagenomic binning, comparative biology and taxonomic classification.</title>
        <authorList>
            <person name="Goeker M."/>
        </authorList>
    </citation>
    <scope>NUCLEOTIDE SEQUENCE [LARGE SCALE GENOMIC DNA]</scope>
    <source>
        <strain evidence="2 3">DSM 16500</strain>
    </source>
</reference>
<dbReference type="OrthoDB" id="9799092at2"/>
<proteinExistence type="predicted"/>
<dbReference type="Pfam" id="PF04229">
    <property type="entry name" value="GrpB"/>
    <property type="match status" value="1"/>
</dbReference>
<evidence type="ECO:0000313" key="2">
    <source>
        <dbReference type="EMBL" id="RDI42534.1"/>
    </source>
</evidence>
<accession>A0A370GJF8</accession>
<dbReference type="InterPro" id="IPR000182">
    <property type="entry name" value="GNAT_dom"/>
</dbReference>
<dbReference type="PANTHER" id="PTHR34822">
    <property type="entry name" value="GRPB DOMAIN PROTEIN (AFU_ORTHOLOGUE AFUA_1G01530)"/>
    <property type="match status" value="1"/>
</dbReference>
<evidence type="ECO:0000313" key="3">
    <source>
        <dbReference type="Proteomes" id="UP000254720"/>
    </source>
</evidence>
<evidence type="ECO:0000259" key="1">
    <source>
        <dbReference type="PROSITE" id="PS51186"/>
    </source>
</evidence>
<comment type="caution">
    <text evidence="2">The sequence shown here is derived from an EMBL/GenBank/DDBJ whole genome shotgun (WGS) entry which is preliminary data.</text>
</comment>
<dbReference type="GO" id="GO:0016747">
    <property type="term" value="F:acyltransferase activity, transferring groups other than amino-acyl groups"/>
    <property type="evidence" value="ECO:0007669"/>
    <property type="project" value="InterPro"/>
</dbReference>